<dbReference type="PANTHER" id="PTHR43776">
    <property type="entry name" value="TRANSPORT ATP-BINDING PROTEIN"/>
    <property type="match status" value="1"/>
</dbReference>
<dbReference type="STRING" id="583356.Igag_1766"/>
<dbReference type="GO" id="GO:0016887">
    <property type="term" value="F:ATP hydrolysis activity"/>
    <property type="evidence" value="ECO:0007669"/>
    <property type="project" value="InterPro"/>
</dbReference>
<dbReference type="InterPro" id="IPR050319">
    <property type="entry name" value="ABC_transp_ATP-bind"/>
</dbReference>
<keyword evidence="2" id="KW-0813">Transport</keyword>
<dbReference type="AlphaFoldDB" id="E0SSA6"/>
<dbReference type="BioCyc" id="IAGG583356:GHAH-1753-MONOMER"/>
<evidence type="ECO:0000259" key="5">
    <source>
        <dbReference type="PROSITE" id="PS50893"/>
    </source>
</evidence>
<evidence type="ECO:0000256" key="1">
    <source>
        <dbReference type="ARBA" id="ARBA00005417"/>
    </source>
</evidence>
<dbReference type="Pfam" id="PF08352">
    <property type="entry name" value="oligo_HPY"/>
    <property type="match status" value="1"/>
</dbReference>
<dbReference type="InterPro" id="IPR027417">
    <property type="entry name" value="P-loop_NTPase"/>
</dbReference>
<dbReference type="KEGG" id="iag:Igag_1766"/>
<keyword evidence="4" id="KW-0067">ATP-binding</keyword>
<sequence length="309" mass="35173">MLENISREIIRFNNVWIGYKIPKKHGIGYEIFIAVKDMSFYVNRGEVYGLVGESGSGKSTILKAIIGIIKPLKGEIIVDNIDISKDDPRKREVLRKIGYVSQDPFQAVNPKMKVRDIILEPLRILKRDNTDFSNIIETLISLTGLPNNVLDMYPHELSGGMLQRVVIARALAAKPMIVLLDEPTSSLDTVTQAQILYLLKDLQESMNYTYLLVSHDLRVVSFLANRIGIIIRGYLVEEGPTDEIMEEPLHPYTKLLIDSSRFKEIKEIEYSSIGCPIHPICPYKKDVCEHTMPKIIVQGSRRIACWNYI</sequence>
<dbReference type="PROSITE" id="PS00211">
    <property type="entry name" value="ABC_TRANSPORTER_1"/>
    <property type="match status" value="1"/>
</dbReference>
<name>E0SSA6_IGNAA</name>
<dbReference type="CDD" id="cd03257">
    <property type="entry name" value="ABC_NikE_OppD_transporters"/>
    <property type="match status" value="1"/>
</dbReference>
<dbReference type="GO" id="GO:0015833">
    <property type="term" value="P:peptide transport"/>
    <property type="evidence" value="ECO:0007669"/>
    <property type="project" value="InterPro"/>
</dbReference>
<accession>E0SSA6</accession>
<protein>
    <submittedName>
        <fullName evidence="6">Oligopeptide/dipeptide ABC transporter, ATPase subunit</fullName>
    </submittedName>
</protein>
<dbReference type="PANTHER" id="PTHR43776:SF7">
    <property type="entry name" value="D,D-DIPEPTIDE TRANSPORT ATP-BINDING PROTEIN DDPF-RELATED"/>
    <property type="match status" value="1"/>
</dbReference>
<dbReference type="Gene3D" id="3.40.50.300">
    <property type="entry name" value="P-loop containing nucleotide triphosphate hydrolases"/>
    <property type="match status" value="1"/>
</dbReference>
<organism evidence="6 7">
    <name type="scientific">Ignisphaera aggregans (strain DSM 17230 / JCM 13409 / AQ1.S1)</name>
    <dbReference type="NCBI Taxonomy" id="583356"/>
    <lineage>
        <taxon>Archaea</taxon>
        <taxon>Thermoproteota</taxon>
        <taxon>Thermoprotei</taxon>
        <taxon>Desulfurococcales</taxon>
        <taxon>Desulfurococcaceae</taxon>
        <taxon>Ignisphaera</taxon>
    </lineage>
</organism>
<feature type="domain" description="ABC transporter" evidence="5">
    <location>
        <begin position="10"/>
        <end position="257"/>
    </location>
</feature>
<dbReference type="InterPro" id="IPR003593">
    <property type="entry name" value="AAA+_ATPase"/>
</dbReference>
<evidence type="ECO:0000313" key="7">
    <source>
        <dbReference type="Proteomes" id="UP000001304"/>
    </source>
</evidence>
<dbReference type="PROSITE" id="PS50893">
    <property type="entry name" value="ABC_TRANSPORTER_2"/>
    <property type="match status" value="1"/>
</dbReference>
<evidence type="ECO:0000256" key="4">
    <source>
        <dbReference type="ARBA" id="ARBA00022840"/>
    </source>
</evidence>
<dbReference type="Proteomes" id="UP000001304">
    <property type="component" value="Chromosome"/>
</dbReference>
<evidence type="ECO:0000256" key="2">
    <source>
        <dbReference type="ARBA" id="ARBA00022448"/>
    </source>
</evidence>
<dbReference type="GO" id="GO:0005524">
    <property type="term" value="F:ATP binding"/>
    <property type="evidence" value="ECO:0007669"/>
    <property type="project" value="UniProtKB-KW"/>
</dbReference>
<comment type="similarity">
    <text evidence="1">Belongs to the ABC transporter superfamily.</text>
</comment>
<dbReference type="SMART" id="SM00382">
    <property type="entry name" value="AAA"/>
    <property type="match status" value="1"/>
</dbReference>
<dbReference type="InterPro" id="IPR013563">
    <property type="entry name" value="Oligopep_ABC_C"/>
</dbReference>
<dbReference type="EMBL" id="CP002098">
    <property type="protein sequence ID" value="ADM28563.1"/>
    <property type="molecule type" value="Genomic_DNA"/>
</dbReference>
<dbReference type="GO" id="GO:0055085">
    <property type="term" value="P:transmembrane transport"/>
    <property type="evidence" value="ECO:0007669"/>
    <property type="project" value="UniProtKB-ARBA"/>
</dbReference>
<reference evidence="6 7" key="1">
    <citation type="journal article" date="2010" name="Stand. Genomic Sci.">
        <title>Complete genome sequence of Ignisphaera aggregans type strain (AQ1.S1).</title>
        <authorList>
            <person name="Goker M."/>
            <person name="Held B."/>
            <person name="Lapidus A."/>
            <person name="Nolan M."/>
            <person name="Spring S."/>
            <person name="Yasawong M."/>
            <person name="Lucas S."/>
            <person name="Glavina Del Rio T."/>
            <person name="Tice H."/>
            <person name="Cheng J.F."/>
            <person name="Goodwin L."/>
            <person name="Tapia R."/>
            <person name="Pitluck S."/>
            <person name="Liolios K."/>
            <person name="Ivanova N."/>
            <person name="Mavromatis K."/>
            <person name="Mikhailova N."/>
            <person name="Pati A."/>
            <person name="Chen A."/>
            <person name="Palaniappan K."/>
            <person name="Brambilla E."/>
            <person name="Land M."/>
            <person name="Hauser L."/>
            <person name="Chang Y.J."/>
            <person name="Jeffries C.D."/>
            <person name="Brettin T."/>
            <person name="Detter J.C."/>
            <person name="Han C."/>
            <person name="Rohde M."/>
            <person name="Sikorski J."/>
            <person name="Woyke T."/>
            <person name="Bristow J."/>
            <person name="Eisen J.A."/>
            <person name="Markowitz V."/>
            <person name="Hugenholtz P."/>
            <person name="Kyrpides N.C."/>
            <person name="Klenk H.P."/>
        </authorList>
    </citation>
    <scope>NUCLEOTIDE SEQUENCE [LARGE SCALE GENOMIC DNA]</scope>
    <source>
        <strain evidence="7">DSM 17230 / JCM 13409 / AQ1.S1</strain>
    </source>
</reference>
<gene>
    <name evidence="6" type="ordered locus">Igag_1766</name>
</gene>
<dbReference type="Pfam" id="PF00005">
    <property type="entry name" value="ABC_tran"/>
    <property type="match status" value="1"/>
</dbReference>
<dbReference type="HOGENOM" id="CLU_000604_1_23_2"/>
<dbReference type="InterPro" id="IPR003439">
    <property type="entry name" value="ABC_transporter-like_ATP-bd"/>
</dbReference>
<evidence type="ECO:0000256" key="3">
    <source>
        <dbReference type="ARBA" id="ARBA00022741"/>
    </source>
</evidence>
<keyword evidence="7" id="KW-1185">Reference proteome</keyword>
<keyword evidence="3" id="KW-0547">Nucleotide-binding</keyword>
<proteinExistence type="inferred from homology"/>
<dbReference type="SUPFAM" id="SSF52540">
    <property type="entry name" value="P-loop containing nucleoside triphosphate hydrolases"/>
    <property type="match status" value="1"/>
</dbReference>
<dbReference type="InterPro" id="IPR017871">
    <property type="entry name" value="ABC_transporter-like_CS"/>
</dbReference>
<evidence type="ECO:0000313" key="6">
    <source>
        <dbReference type="EMBL" id="ADM28563.1"/>
    </source>
</evidence>